<dbReference type="Pfam" id="PF00001">
    <property type="entry name" value="7tm_1"/>
    <property type="match status" value="1"/>
</dbReference>
<dbReference type="Proteomes" id="UP000663891">
    <property type="component" value="Unassembled WGS sequence"/>
</dbReference>
<keyword evidence="5" id="KW-0297">G-protein coupled receptor</keyword>
<dbReference type="OrthoDB" id="10023482at2759"/>
<feature type="transmembrane region" description="Helical" evidence="9">
    <location>
        <begin position="103"/>
        <end position="127"/>
    </location>
</feature>
<dbReference type="Proteomes" id="UP000663881">
    <property type="component" value="Unassembled WGS sequence"/>
</dbReference>
<dbReference type="EMBL" id="CAJNON010000107">
    <property type="protein sequence ID" value="CAF0975561.1"/>
    <property type="molecule type" value="Genomic_DNA"/>
</dbReference>
<feature type="transmembrane region" description="Helical" evidence="9">
    <location>
        <begin position="181"/>
        <end position="201"/>
    </location>
</feature>
<evidence type="ECO:0000313" key="15">
    <source>
        <dbReference type="Proteomes" id="UP000663881"/>
    </source>
</evidence>
<accession>A0A818GUS2</accession>
<evidence type="ECO:0000256" key="8">
    <source>
        <dbReference type="ARBA" id="ARBA00023224"/>
    </source>
</evidence>
<dbReference type="Proteomes" id="UP000663860">
    <property type="component" value="Unassembled WGS sequence"/>
</dbReference>
<gene>
    <name evidence="12" type="ORF">IZO911_LOCUS38692</name>
    <name evidence="14" type="ORF">KXQ929_LOCUS20817</name>
    <name evidence="13" type="ORF">OKA104_LOCUS1330</name>
    <name evidence="11" type="ORF">VCS650_LOCUS13377</name>
</gene>
<dbReference type="CDD" id="cd00637">
    <property type="entry name" value="7tm_classA_rhodopsin-like"/>
    <property type="match status" value="1"/>
</dbReference>
<dbReference type="EMBL" id="CAJOBB010001485">
    <property type="protein sequence ID" value="CAF3863973.1"/>
    <property type="molecule type" value="Genomic_DNA"/>
</dbReference>
<feature type="transmembrane region" description="Helical" evidence="9">
    <location>
        <begin position="29"/>
        <end position="51"/>
    </location>
</feature>
<keyword evidence="3 9" id="KW-0812">Transmembrane</keyword>
<dbReference type="GO" id="GO:0005886">
    <property type="term" value="C:plasma membrane"/>
    <property type="evidence" value="ECO:0007669"/>
    <property type="project" value="UniProtKB-SubCell"/>
</dbReference>
<comment type="subcellular location">
    <subcellularLocation>
        <location evidence="1">Cell membrane</location>
        <topology evidence="1">Multi-pass membrane protein</topology>
    </subcellularLocation>
</comment>
<dbReference type="GO" id="GO:0004930">
    <property type="term" value="F:G protein-coupled receptor activity"/>
    <property type="evidence" value="ECO:0007669"/>
    <property type="project" value="UniProtKB-KW"/>
</dbReference>
<dbReference type="SUPFAM" id="SSF81321">
    <property type="entry name" value="Family A G protein-coupled receptor-like"/>
    <property type="match status" value="1"/>
</dbReference>
<proteinExistence type="predicted"/>
<dbReference type="PANTHER" id="PTHR24228:SF59">
    <property type="entry name" value="NEUROPEPTIDE RECEPTOR 15"/>
    <property type="match status" value="1"/>
</dbReference>
<keyword evidence="6 9" id="KW-0472">Membrane</keyword>
<evidence type="ECO:0000259" key="10">
    <source>
        <dbReference type="PROSITE" id="PS50262"/>
    </source>
</evidence>
<name>A0A818GUS2_9BILA</name>
<dbReference type="AlphaFoldDB" id="A0A818GUS2"/>
<evidence type="ECO:0000313" key="11">
    <source>
        <dbReference type="EMBL" id="CAF0975561.1"/>
    </source>
</evidence>
<evidence type="ECO:0000256" key="3">
    <source>
        <dbReference type="ARBA" id="ARBA00022692"/>
    </source>
</evidence>
<dbReference type="InterPro" id="IPR000276">
    <property type="entry name" value="GPCR_Rhodpsn"/>
</dbReference>
<protein>
    <recommendedName>
        <fullName evidence="10">G-protein coupled receptors family 1 profile domain-containing protein</fullName>
    </recommendedName>
</protein>
<feature type="transmembrane region" description="Helical" evidence="9">
    <location>
        <begin position="139"/>
        <end position="161"/>
    </location>
</feature>
<dbReference type="EMBL" id="CAJOAY010000031">
    <property type="protein sequence ID" value="CAF3497968.1"/>
    <property type="molecule type" value="Genomic_DNA"/>
</dbReference>
<evidence type="ECO:0000256" key="2">
    <source>
        <dbReference type="ARBA" id="ARBA00022475"/>
    </source>
</evidence>
<evidence type="ECO:0000256" key="1">
    <source>
        <dbReference type="ARBA" id="ARBA00004651"/>
    </source>
</evidence>
<dbReference type="PANTHER" id="PTHR24228">
    <property type="entry name" value="B2 BRADYKININ RECEPTOR/ANGIOTENSIN II RECEPTOR"/>
    <property type="match status" value="1"/>
</dbReference>
<evidence type="ECO:0000313" key="14">
    <source>
        <dbReference type="EMBL" id="CAF3863973.1"/>
    </source>
</evidence>
<comment type="caution">
    <text evidence="13">The sequence shown here is derived from an EMBL/GenBank/DDBJ whole genome shotgun (WGS) entry which is preliminary data.</text>
</comment>
<organism evidence="13 15">
    <name type="scientific">Adineta steineri</name>
    <dbReference type="NCBI Taxonomy" id="433720"/>
    <lineage>
        <taxon>Eukaryota</taxon>
        <taxon>Metazoa</taxon>
        <taxon>Spiralia</taxon>
        <taxon>Gnathifera</taxon>
        <taxon>Rotifera</taxon>
        <taxon>Eurotatoria</taxon>
        <taxon>Bdelloidea</taxon>
        <taxon>Adinetida</taxon>
        <taxon>Adinetidae</taxon>
        <taxon>Adineta</taxon>
    </lineage>
</organism>
<dbReference type="Gene3D" id="1.20.1070.10">
    <property type="entry name" value="Rhodopsin 7-helix transmembrane proteins"/>
    <property type="match status" value="1"/>
</dbReference>
<dbReference type="InterPro" id="IPR017452">
    <property type="entry name" value="GPCR_Rhodpsn_7TM"/>
</dbReference>
<dbReference type="PROSITE" id="PS50262">
    <property type="entry name" value="G_PROTEIN_RECEP_F1_2"/>
    <property type="match status" value="1"/>
</dbReference>
<reference evidence="13" key="1">
    <citation type="submission" date="2021-02" db="EMBL/GenBank/DDBJ databases">
        <authorList>
            <person name="Nowell W R."/>
        </authorList>
    </citation>
    <scope>NUCLEOTIDE SEQUENCE</scope>
</reference>
<keyword evidence="4 9" id="KW-1133">Transmembrane helix</keyword>
<evidence type="ECO:0000256" key="5">
    <source>
        <dbReference type="ARBA" id="ARBA00023040"/>
    </source>
</evidence>
<keyword evidence="8" id="KW-0807">Transducer</keyword>
<keyword evidence="7" id="KW-0675">Receptor</keyword>
<evidence type="ECO:0000313" key="12">
    <source>
        <dbReference type="EMBL" id="CAF1386157.1"/>
    </source>
</evidence>
<dbReference type="Proteomes" id="UP000663868">
    <property type="component" value="Unassembled WGS sequence"/>
</dbReference>
<feature type="transmembrane region" description="Helical" evidence="9">
    <location>
        <begin position="227"/>
        <end position="254"/>
    </location>
</feature>
<evidence type="ECO:0000313" key="13">
    <source>
        <dbReference type="EMBL" id="CAF3497968.1"/>
    </source>
</evidence>
<evidence type="ECO:0000256" key="4">
    <source>
        <dbReference type="ARBA" id="ARBA00022989"/>
    </source>
</evidence>
<sequence length="321" mass="37123">MNNNYNDINSSILLSNESSNTISLSISSISVFIELPFILLTIIFAMFYIILIIIRPTFRRNKLNWFTVNVCIASILLSINILSMNIGRQFNVPNYIPCRVQGFLIIISASQLMYSHCVVSFSRLLTIVYASKHFFRTKLCVWTCIGFGWLFALLVSLIYLFVDGFLCLTLTKSRFLPFYTLFTNLILPAIIVAVCNIRILWHVRRSSRQTHATNGKKRGCYIRDIRLVKIMIISFGIVFTGWVPIMLLQTFALYTLMNSSLGVCFQILLSLTMLHGVLFLIYTNPPVRLFIKQIVVKRYRNIQYSTVFITLQHNIHLIYNH</sequence>
<keyword evidence="2" id="KW-1003">Cell membrane</keyword>
<evidence type="ECO:0000256" key="7">
    <source>
        <dbReference type="ARBA" id="ARBA00023170"/>
    </source>
</evidence>
<evidence type="ECO:0000256" key="9">
    <source>
        <dbReference type="SAM" id="Phobius"/>
    </source>
</evidence>
<evidence type="ECO:0000256" key="6">
    <source>
        <dbReference type="ARBA" id="ARBA00023136"/>
    </source>
</evidence>
<dbReference type="EMBL" id="CAJNOE010001093">
    <property type="protein sequence ID" value="CAF1386157.1"/>
    <property type="molecule type" value="Genomic_DNA"/>
</dbReference>
<dbReference type="PRINTS" id="PR00237">
    <property type="entry name" value="GPCRRHODOPSN"/>
</dbReference>
<feature type="transmembrane region" description="Helical" evidence="9">
    <location>
        <begin position="63"/>
        <end position="83"/>
    </location>
</feature>
<feature type="transmembrane region" description="Helical" evidence="9">
    <location>
        <begin position="260"/>
        <end position="282"/>
    </location>
</feature>
<feature type="domain" description="G-protein coupled receptors family 1 profile" evidence="10">
    <location>
        <begin position="45"/>
        <end position="279"/>
    </location>
</feature>